<evidence type="ECO:0000313" key="1">
    <source>
        <dbReference type="EMBL" id="OLY69663.1"/>
    </source>
</evidence>
<gene>
    <name evidence="1" type="ORF">BWD41_10285</name>
</gene>
<name>A0AA44LG67_CITBR</name>
<proteinExistence type="predicted"/>
<comment type="caution">
    <text evidence="1">The sequence shown here is derived from an EMBL/GenBank/DDBJ whole genome shotgun (WGS) entry which is preliminary data.</text>
</comment>
<reference evidence="1 2" key="1">
    <citation type="submission" date="2017-01" db="EMBL/GenBank/DDBJ databases">
        <title>First report of the plasmid-mediated mcr-1 gene in Citrobacter freudii.</title>
        <authorList>
            <person name="Liu J."/>
            <person name="Yang Y."/>
            <person name="Li Y."/>
            <person name="Liu D."/>
            <person name="Tuo H."/>
            <person name="Davis M."/>
            <person name="Zhang A."/>
        </authorList>
    </citation>
    <scope>NUCLEOTIDE SEQUENCE [LARGE SCALE GENOMIC DNA]</scope>
    <source>
        <strain evidence="1 2">SCC4</strain>
    </source>
</reference>
<dbReference type="Proteomes" id="UP000185597">
    <property type="component" value="Unassembled WGS sequence"/>
</dbReference>
<protein>
    <submittedName>
        <fullName evidence="1">Uncharacterized protein</fullName>
    </submittedName>
</protein>
<dbReference type="AlphaFoldDB" id="A0AA44LG67"/>
<sequence length="100" mass="11373">MTTNNHPAHGPVSLDRLHQIREHLLHDTQYSNGENRAYILTDMLKVLDEVLAGRNAEPVADVVAWYKEGEERTCDIRWRRFDVAPGPLYAVPPKPASNNL</sequence>
<dbReference type="RefSeq" id="WP_075847766.1">
    <property type="nucleotide sequence ID" value="NZ_CP138570.1"/>
</dbReference>
<organism evidence="1 2">
    <name type="scientific">Citrobacter braakii</name>
    <dbReference type="NCBI Taxonomy" id="57706"/>
    <lineage>
        <taxon>Bacteria</taxon>
        <taxon>Pseudomonadati</taxon>
        <taxon>Pseudomonadota</taxon>
        <taxon>Gammaproteobacteria</taxon>
        <taxon>Enterobacterales</taxon>
        <taxon>Enterobacteriaceae</taxon>
        <taxon>Citrobacter</taxon>
        <taxon>Citrobacter freundii complex</taxon>
    </lineage>
</organism>
<evidence type="ECO:0000313" key="2">
    <source>
        <dbReference type="Proteomes" id="UP000185597"/>
    </source>
</evidence>
<dbReference type="EMBL" id="MTCP01000003">
    <property type="protein sequence ID" value="OLY69663.1"/>
    <property type="molecule type" value="Genomic_DNA"/>
</dbReference>
<accession>A0AA44LG67</accession>